<dbReference type="EMBL" id="JAIWYP010000005">
    <property type="protein sequence ID" value="KAH3823663.1"/>
    <property type="molecule type" value="Genomic_DNA"/>
</dbReference>
<gene>
    <name evidence="1" type="ORF">DPMN_125476</name>
</gene>
<reference evidence="1" key="1">
    <citation type="journal article" date="2019" name="bioRxiv">
        <title>The Genome of the Zebra Mussel, Dreissena polymorpha: A Resource for Invasive Species Research.</title>
        <authorList>
            <person name="McCartney M.A."/>
            <person name="Auch B."/>
            <person name="Kono T."/>
            <person name="Mallez S."/>
            <person name="Zhang Y."/>
            <person name="Obille A."/>
            <person name="Becker A."/>
            <person name="Abrahante J.E."/>
            <person name="Garbe J."/>
            <person name="Badalamenti J.P."/>
            <person name="Herman A."/>
            <person name="Mangelson H."/>
            <person name="Liachko I."/>
            <person name="Sullivan S."/>
            <person name="Sone E.D."/>
            <person name="Koren S."/>
            <person name="Silverstein K.A.T."/>
            <person name="Beckman K.B."/>
            <person name="Gohl D.M."/>
        </authorList>
    </citation>
    <scope>NUCLEOTIDE SEQUENCE</scope>
    <source>
        <strain evidence="1">Duluth1</strain>
        <tissue evidence="1">Whole animal</tissue>
    </source>
</reference>
<reference evidence="1" key="2">
    <citation type="submission" date="2020-11" db="EMBL/GenBank/DDBJ databases">
        <authorList>
            <person name="McCartney M.A."/>
            <person name="Auch B."/>
            <person name="Kono T."/>
            <person name="Mallez S."/>
            <person name="Becker A."/>
            <person name="Gohl D.M."/>
            <person name="Silverstein K.A.T."/>
            <person name="Koren S."/>
            <person name="Bechman K.B."/>
            <person name="Herman A."/>
            <person name="Abrahante J.E."/>
            <person name="Garbe J."/>
        </authorList>
    </citation>
    <scope>NUCLEOTIDE SEQUENCE</scope>
    <source>
        <strain evidence="1">Duluth1</strain>
        <tissue evidence="1">Whole animal</tissue>
    </source>
</reference>
<comment type="caution">
    <text evidence="1">The sequence shown here is derived from an EMBL/GenBank/DDBJ whole genome shotgun (WGS) entry which is preliminary data.</text>
</comment>
<accession>A0A9D4GXK9</accession>
<name>A0A9D4GXK9_DREPO</name>
<keyword evidence="2" id="KW-1185">Reference proteome</keyword>
<evidence type="ECO:0000313" key="2">
    <source>
        <dbReference type="Proteomes" id="UP000828390"/>
    </source>
</evidence>
<evidence type="ECO:0008006" key="3">
    <source>
        <dbReference type="Google" id="ProtNLM"/>
    </source>
</evidence>
<dbReference type="Proteomes" id="UP000828390">
    <property type="component" value="Unassembled WGS sequence"/>
</dbReference>
<organism evidence="1 2">
    <name type="scientific">Dreissena polymorpha</name>
    <name type="common">Zebra mussel</name>
    <name type="synonym">Mytilus polymorpha</name>
    <dbReference type="NCBI Taxonomy" id="45954"/>
    <lineage>
        <taxon>Eukaryota</taxon>
        <taxon>Metazoa</taxon>
        <taxon>Spiralia</taxon>
        <taxon>Lophotrochozoa</taxon>
        <taxon>Mollusca</taxon>
        <taxon>Bivalvia</taxon>
        <taxon>Autobranchia</taxon>
        <taxon>Heteroconchia</taxon>
        <taxon>Euheterodonta</taxon>
        <taxon>Imparidentia</taxon>
        <taxon>Neoheterodontei</taxon>
        <taxon>Myida</taxon>
        <taxon>Dreissenoidea</taxon>
        <taxon>Dreissenidae</taxon>
        <taxon>Dreissena</taxon>
    </lineage>
</organism>
<evidence type="ECO:0000313" key="1">
    <source>
        <dbReference type="EMBL" id="KAH3823663.1"/>
    </source>
</evidence>
<sequence>MLKIELIGGDQNDYEQIKQAFLTRFDTNVNRTKTYEKFVGLTQGCQNVEQYIEEVQTCGRILGKKGNEIMDFGSWSGQTNQEPCVDEGAKIN</sequence>
<proteinExistence type="predicted"/>
<dbReference type="AlphaFoldDB" id="A0A9D4GXK9"/>
<protein>
    <recommendedName>
        <fullName evidence="3">Retrotransposon gag domain-containing protein</fullName>
    </recommendedName>
</protein>